<comment type="pathway">
    <text evidence="9">Carotenoid biosynthesis; staphyloxanthin biosynthesis; staphyloxanthin from farnesyl diphosphate: step 5/5.</text>
</comment>
<evidence type="ECO:0000256" key="3">
    <source>
        <dbReference type="ARBA" id="ARBA00022679"/>
    </source>
</evidence>
<evidence type="ECO:0000313" key="14">
    <source>
        <dbReference type="EMBL" id="MEX6688853.1"/>
    </source>
</evidence>
<evidence type="ECO:0000313" key="15">
    <source>
        <dbReference type="Proteomes" id="UP001560573"/>
    </source>
</evidence>
<dbReference type="InterPro" id="IPR044021">
    <property type="entry name" value="CrtO"/>
</dbReference>
<evidence type="ECO:0000256" key="12">
    <source>
        <dbReference type="ARBA" id="ARBA00025324"/>
    </source>
</evidence>
<evidence type="ECO:0000256" key="10">
    <source>
        <dbReference type="ARBA" id="ARBA00023603"/>
    </source>
</evidence>
<keyword evidence="15" id="KW-1185">Reference proteome</keyword>
<reference evidence="14 15" key="1">
    <citation type="submission" date="2023-07" db="EMBL/GenBank/DDBJ databases">
        <authorList>
            <person name="Lian W.-H."/>
        </authorList>
    </citation>
    <scope>NUCLEOTIDE SEQUENCE [LARGE SCALE GENOMIC DNA]</scope>
    <source>
        <strain evidence="14 15">SYSU DXS3180</strain>
    </source>
</reference>
<proteinExistence type="inferred from homology"/>
<keyword evidence="7 13" id="KW-0472">Membrane</keyword>
<feature type="transmembrane region" description="Helical" evidence="13">
    <location>
        <begin position="146"/>
        <end position="165"/>
    </location>
</feature>
<organism evidence="14 15">
    <name type="scientific">Danxiaibacter flavus</name>
    <dbReference type="NCBI Taxonomy" id="3049108"/>
    <lineage>
        <taxon>Bacteria</taxon>
        <taxon>Pseudomonadati</taxon>
        <taxon>Bacteroidota</taxon>
        <taxon>Chitinophagia</taxon>
        <taxon>Chitinophagales</taxon>
        <taxon>Chitinophagaceae</taxon>
        <taxon>Danxiaibacter</taxon>
    </lineage>
</organism>
<evidence type="ECO:0000256" key="4">
    <source>
        <dbReference type="ARBA" id="ARBA00022692"/>
    </source>
</evidence>
<keyword evidence="5" id="KW-0732">Signal</keyword>
<sequence>MSDKRKNIETVIGLYNMIPNVVWSVINFTPVYFFYALPGNLHYLWIVIAISLVGFFLPKSFYSRLQLSNSIRTYNKLGIRIVRKYAQDGDLINRLIRKKYPGYKPHIQPNFRKHIGKTYFYEKFHFVCLLFFLLTTVLAFMQEKIILGSLITIANILYNVYPILLQQYNRLRIMLLLKHTRRLAPDE</sequence>
<evidence type="ECO:0000256" key="7">
    <source>
        <dbReference type="ARBA" id="ARBA00023136"/>
    </source>
</evidence>
<feature type="transmembrane region" description="Helical" evidence="13">
    <location>
        <begin position="41"/>
        <end position="62"/>
    </location>
</feature>
<comment type="function">
    <text evidence="12">Catalyzes the acylation of glycosyl-4,4'-diaponeurosporenoate, i.e. the esterification of glucose at the C6'' position with the carboxyl group of the C(15) fatty acid 12-methyltetradecanoic acid, to yield staphyloxanthin. This is the last step in the biosynthesis of this orange pigment, present in most staphylococci strains.</text>
</comment>
<evidence type="ECO:0000256" key="2">
    <source>
        <dbReference type="ARBA" id="ARBA00022475"/>
    </source>
</evidence>
<keyword evidence="3" id="KW-0808">Transferase</keyword>
<feature type="transmembrane region" description="Helical" evidence="13">
    <location>
        <begin position="12"/>
        <end position="35"/>
    </location>
</feature>
<dbReference type="RefSeq" id="WP_369330263.1">
    <property type="nucleotide sequence ID" value="NZ_JAULBC010000005.1"/>
</dbReference>
<dbReference type="EMBL" id="JAULBC010000005">
    <property type="protein sequence ID" value="MEX6688853.1"/>
    <property type="molecule type" value="Genomic_DNA"/>
</dbReference>
<dbReference type="Pfam" id="PF18927">
    <property type="entry name" value="CrtO"/>
    <property type="match status" value="1"/>
</dbReference>
<comment type="subcellular location">
    <subcellularLocation>
        <location evidence="1">Cell membrane</location>
        <topology evidence="1">Single-pass membrane protein</topology>
    </subcellularLocation>
</comment>
<dbReference type="Proteomes" id="UP001560573">
    <property type="component" value="Unassembled WGS sequence"/>
</dbReference>
<keyword evidence="8" id="KW-0012">Acyltransferase</keyword>
<evidence type="ECO:0000256" key="8">
    <source>
        <dbReference type="ARBA" id="ARBA00023315"/>
    </source>
</evidence>
<protein>
    <recommendedName>
        <fullName evidence="11">Glycosyl-4,4'-diaponeurosporenoate acyltransferase</fullName>
    </recommendedName>
</protein>
<name>A0ABV3ZGA5_9BACT</name>
<gene>
    <name evidence="14" type="ORF">QTN47_15200</name>
</gene>
<evidence type="ECO:0000256" key="6">
    <source>
        <dbReference type="ARBA" id="ARBA00022989"/>
    </source>
</evidence>
<comment type="similarity">
    <text evidence="10">Belongs to the acyltransferase CrtO family.</text>
</comment>
<accession>A0ABV3ZGA5</accession>
<evidence type="ECO:0000256" key="11">
    <source>
        <dbReference type="ARBA" id="ARBA00023667"/>
    </source>
</evidence>
<keyword evidence="6 13" id="KW-1133">Transmembrane helix</keyword>
<comment type="caution">
    <text evidence="14">The sequence shown here is derived from an EMBL/GenBank/DDBJ whole genome shotgun (WGS) entry which is preliminary data.</text>
</comment>
<feature type="transmembrane region" description="Helical" evidence="13">
    <location>
        <begin position="120"/>
        <end position="140"/>
    </location>
</feature>
<evidence type="ECO:0000256" key="1">
    <source>
        <dbReference type="ARBA" id="ARBA00004162"/>
    </source>
</evidence>
<evidence type="ECO:0000256" key="13">
    <source>
        <dbReference type="SAM" id="Phobius"/>
    </source>
</evidence>
<evidence type="ECO:0000256" key="9">
    <source>
        <dbReference type="ARBA" id="ARBA00023588"/>
    </source>
</evidence>
<keyword evidence="4 13" id="KW-0812">Transmembrane</keyword>
<evidence type="ECO:0000256" key="5">
    <source>
        <dbReference type="ARBA" id="ARBA00022729"/>
    </source>
</evidence>
<keyword evidence="2" id="KW-1003">Cell membrane</keyword>